<evidence type="ECO:0000313" key="10">
    <source>
        <dbReference type="Proteomes" id="UP000085678"/>
    </source>
</evidence>
<accession>A0A1S3KAX7</accession>
<evidence type="ECO:0000256" key="4">
    <source>
        <dbReference type="ARBA" id="ARBA00023040"/>
    </source>
</evidence>
<protein>
    <submittedName>
        <fullName evidence="11">Galanin receptor type 2-like</fullName>
    </submittedName>
</protein>
<dbReference type="GO" id="GO:0005886">
    <property type="term" value="C:plasma membrane"/>
    <property type="evidence" value="ECO:0007669"/>
    <property type="project" value="TreeGrafter"/>
</dbReference>
<comment type="subcellular location">
    <subcellularLocation>
        <location evidence="1">Membrane</location>
        <topology evidence="1">Multi-pass membrane protein</topology>
    </subcellularLocation>
</comment>
<feature type="domain" description="G-protein coupled receptors family 1 profile" evidence="9">
    <location>
        <begin position="67"/>
        <end position="322"/>
    </location>
</feature>
<evidence type="ECO:0000313" key="11">
    <source>
        <dbReference type="RefSeq" id="XP_013419584.2"/>
    </source>
</evidence>
<proteinExistence type="predicted"/>
<evidence type="ECO:0000256" key="1">
    <source>
        <dbReference type="ARBA" id="ARBA00004141"/>
    </source>
</evidence>
<dbReference type="SMART" id="SM01381">
    <property type="entry name" value="7TM_GPCR_Srsx"/>
    <property type="match status" value="1"/>
</dbReference>
<feature type="transmembrane region" description="Helical" evidence="8">
    <location>
        <begin position="42"/>
        <end position="75"/>
    </location>
</feature>
<feature type="transmembrane region" description="Helical" evidence="8">
    <location>
        <begin position="298"/>
        <end position="325"/>
    </location>
</feature>
<dbReference type="RefSeq" id="XP_013419584.2">
    <property type="nucleotide sequence ID" value="XM_013564130.2"/>
</dbReference>
<gene>
    <name evidence="11" type="primary">LOC106180216</name>
</gene>
<dbReference type="InParanoid" id="A0A1S3KAX7"/>
<feature type="transmembrane region" description="Helical" evidence="8">
    <location>
        <begin position="210"/>
        <end position="235"/>
    </location>
</feature>
<dbReference type="GeneID" id="106180216"/>
<evidence type="ECO:0000259" key="9">
    <source>
        <dbReference type="PROSITE" id="PS50262"/>
    </source>
</evidence>
<dbReference type="PANTHER" id="PTHR45695:SF22">
    <property type="entry name" value="G-PROTEIN COUPLED RECEPTORS FAMILY 1 PROFILE DOMAIN-CONTAINING PROTEIN"/>
    <property type="match status" value="1"/>
</dbReference>
<feature type="transmembrane region" description="Helical" evidence="8">
    <location>
        <begin position="264"/>
        <end position="292"/>
    </location>
</feature>
<sequence>MEYLPNFTFGESVTNTAESYNISFFLEHGQINATTSEEYVYFLQMLATCAVVCPIILSIFLILGLIGNGLVIGIICTSKHLRTRPNILFLNLAISDLFFLLICIPLQAAYYGKKYDLFIGEGLCKFFKYSIFVTTGVGGYSLATIGVFRCIAISKPMHSARFLTKWRVTLTCGIIWVIMCVVNAPVALHYTEHGYRSCQPVFEHRYQEAYFVASTTAIDVFLPITVSLIASTCIVQALRKHQMSMNDLGENQGMEQSKKNSKRLLVLLGTVTVLFVVCWVPFTILTICSYLRVTPKGITYVVIATIAQMLAFSNSCLNPIVYNFVSREFQIGFRQTCGARKGHGTPARQFLHGTSTKLTNLRKCNVTESPP</sequence>
<keyword evidence="2 8" id="KW-0812">Transmembrane</keyword>
<keyword evidence="3 8" id="KW-1133">Transmembrane helix</keyword>
<name>A0A1S3KAX7_LINAN</name>
<evidence type="ECO:0000256" key="5">
    <source>
        <dbReference type="ARBA" id="ARBA00023136"/>
    </source>
</evidence>
<dbReference type="PRINTS" id="PR00237">
    <property type="entry name" value="GPCRRHODOPSN"/>
</dbReference>
<keyword evidence="10" id="KW-1185">Reference proteome</keyword>
<reference evidence="11" key="1">
    <citation type="submission" date="2025-08" db="UniProtKB">
        <authorList>
            <consortium name="RefSeq"/>
        </authorList>
    </citation>
    <scope>IDENTIFICATION</scope>
    <source>
        <tissue evidence="11">Gonads</tissue>
    </source>
</reference>
<keyword evidence="5 8" id="KW-0472">Membrane</keyword>
<keyword evidence="7" id="KW-0807">Transducer</keyword>
<keyword evidence="6" id="KW-0675">Receptor</keyword>
<evidence type="ECO:0000256" key="7">
    <source>
        <dbReference type="ARBA" id="ARBA00023224"/>
    </source>
</evidence>
<feature type="transmembrane region" description="Helical" evidence="8">
    <location>
        <begin position="87"/>
        <end position="109"/>
    </location>
</feature>
<dbReference type="Pfam" id="PF00001">
    <property type="entry name" value="7tm_1"/>
    <property type="match status" value="1"/>
</dbReference>
<feature type="transmembrane region" description="Helical" evidence="8">
    <location>
        <begin position="168"/>
        <end position="190"/>
    </location>
</feature>
<evidence type="ECO:0000256" key="2">
    <source>
        <dbReference type="ARBA" id="ARBA00022692"/>
    </source>
</evidence>
<keyword evidence="4" id="KW-0297">G-protein coupled receptor</keyword>
<dbReference type="Proteomes" id="UP000085678">
    <property type="component" value="Unplaced"/>
</dbReference>
<dbReference type="PANTHER" id="PTHR45695">
    <property type="entry name" value="LEUCOKININ RECEPTOR-RELATED"/>
    <property type="match status" value="1"/>
</dbReference>
<organism evidence="10 11">
    <name type="scientific">Lingula anatina</name>
    <name type="common">Brachiopod</name>
    <name type="synonym">Lingula unguis</name>
    <dbReference type="NCBI Taxonomy" id="7574"/>
    <lineage>
        <taxon>Eukaryota</taxon>
        <taxon>Metazoa</taxon>
        <taxon>Spiralia</taxon>
        <taxon>Lophotrochozoa</taxon>
        <taxon>Brachiopoda</taxon>
        <taxon>Linguliformea</taxon>
        <taxon>Lingulata</taxon>
        <taxon>Lingulida</taxon>
        <taxon>Linguloidea</taxon>
        <taxon>Lingulidae</taxon>
        <taxon>Lingula</taxon>
    </lineage>
</organism>
<evidence type="ECO:0000256" key="3">
    <source>
        <dbReference type="ARBA" id="ARBA00022989"/>
    </source>
</evidence>
<evidence type="ECO:0000256" key="8">
    <source>
        <dbReference type="SAM" id="Phobius"/>
    </source>
</evidence>
<dbReference type="SUPFAM" id="SSF81321">
    <property type="entry name" value="Family A G protein-coupled receptor-like"/>
    <property type="match status" value="1"/>
</dbReference>
<feature type="transmembrane region" description="Helical" evidence="8">
    <location>
        <begin position="129"/>
        <end position="148"/>
    </location>
</feature>
<dbReference type="OrthoDB" id="6076970at2759"/>
<evidence type="ECO:0000256" key="6">
    <source>
        <dbReference type="ARBA" id="ARBA00023170"/>
    </source>
</evidence>
<dbReference type="InterPro" id="IPR000276">
    <property type="entry name" value="GPCR_Rhodpsn"/>
</dbReference>
<dbReference type="CDD" id="cd00637">
    <property type="entry name" value="7tm_classA_rhodopsin-like"/>
    <property type="match status" value="1"/>
</dbReference>
<dbReference type="InterPro" id="IPR017452">
    <property type="entry name" value="GPCR_Rhodpsn_7TM"/>
</dbReference>
<dbReference type="STRING" id="7574.A0A1S3KAX7"/>
<dbReference type="AlphaFoldDB" id="A0A1S3KAX7"/>
<dbReference type="PROSITE" id="PS50262">
    <property type="entry name" value="G_PROTEIN_RECEP_F1_2"/>
    <property type="match status" value="1"/>
</dbReference>
<dbReference type="KEGG" id="lak:106180216"/>
<dbReference type="GO" id="GO:0004930">
    <property type="term" value="F:G protein-coupled receptor activity"/>
    <property type="evidence" value="ECO:0007669"/>
    <property type="project" value="UniProtKB-KW"/>
</dbReference>
<dbReference type="Gene3D" id="1.20.1070.10">
    <property type="entry name" value="Rhodopsin 7-helix transmembrane proteins"/>
    <property type="match status" value="1"/>
</dbReference>